<evidence type="ECO:0000256" key="6">
    <source>
        <dbReference type="ARBA" id="ARBA00022840"/>
    </source>
</evidence>
<dbReference type="SUPFAM" id="SSF90123">
    <property type="entry name" value="ABC transporter transmembrane region"/>
    <property type="match status" value="1"/>
</dbReference>
<evidence type="ECO:0000256" key="2">
    <source>
        <dbReference type="ARBA" id="ARBA00022448"/>
    </source>
</evidence>
<proteinExistence type="predicted"/>
<evidence type="ECO:0000256" key="11">
    <source>
        <dbReference type="SAM" id="Phobius"/>
    </source>
</evidence>
<evidence type="ECO:0000256" key="9">
    <source>
        <dbReference type="ARBA" id="ARBA00023055"/>
    </source>
</evidence>
<dbReference type="InterPro" id="IPR003439">
    <property type="entry name" value="ABC_transporter-like_ATP-bd"/>
</dbReference>
<dbReference type="InterPro" id="IPR017871">
    <property type="entry name" value="ABC_transporter-like_CS"/>
</dbReference>
<evidence type="ECO:0000256" key="4">
    <source>
        <dbReference type="ARBA" id="ARBA00022692"/>
    </source>
</evidence>
<gene>
    <name evidence="14" type="ORF">HNQ51_002560</name>
</gene>
<dbReference type="Gene3D" id="3.40.50.300">
    <property type="entry name" value="P-loop containing nucleotide triphosphate hydrolases"/>
    <property type="match status" value="1"/>
</dbReference>
<accession>A0A840S9Q4</accession>
<name>A0A840S9Q4_9BURK</name>
<feature type="domain" description="ABC transporter" evidence="12">
    <location>
        <begin position="367"/>
        <end position="608"/>
    </location>
</feature>
<dbReference type="PROSITE" id="PS50929">
    <property type="entry name" value="ABC_TM1F"/>
    <property type="match status" value="1"/>
</dbReference>
<keyword evidence="4 11" id="KW-0812">Transmembrane</keyword>
<dbReference type="InterPro" id="IPR003593">
    <property type="entry name" value="AAA+_ATPase"/>
</dbReference>
<keyword evidence="9" id="KW-0445">Lipid transport</keyword>
<evidence type="ECO:0000256" key="10">
    <source>
        <dbReference type="ARBA" id="ARBA00023136"/>
    </source>
</evidence>
<evidence type="ECO:0000313" key="14">
    <source>
        <dbReference type="EMBL" id="MBB5205241.1"/>
    </source>
</evidence>
<evidence type="ECO:0000256" key="7">
    <source>
        <dbReference type="ARBA" id="ARBA00022967"/>
    </source>
</evidence>
<reference evidence="14 15" key="1">
    <citation type="submission" date="2020-08" db="EMBL/GenBank/DDBJ databases">
        <title>Genomic Encyclopedia of Type Strains, Phase IV (KMG-IV): sequencing the most valuable type-strain genomes for metagenomic binning, comparative biology and taxonomic classification.</title>
        <authorList>
            <person name="Goeker M."/>
        </authorList>
    </citation>
    <scope>NUCLEOTIDE SEQUENCE [LARGE SCALE GENOMIC DNA]</scope>
    <source>
        <strain evidence="14 15">DSM 23958</strain>
    </source>
</reference>
<dbReference type="InterPro" id="IPR036640">
    <property type="entry name" value="ABC1_TM_sf"/>
</dbReference>
<sequence length="621" mass="67700">MGEQLDTPYWRLDEGQSTHGLLRRMVQSLRPLLRLVRRAAPGAALAIGGLQLLVGLSTALSLLATAQLLSHLLDAVSGAVAWEAALPALLALLGAQGVRLAAEAGCAHAKAGLRPAVHRVAEQELVRASLAVELVAYDSPDFYDRLHRARDRGVMHLEGATECLVEGLSVLVTMVAAGVALAVLHPFLLPALLLALVPEAWAAWRTAHLQRDSMSTTVALMRQAELMIELATQREAAPELRAHQAQAFVQAHYDQPAQALQQHLTNLGRNEANARAWGQLWCGLGLLATYGLLFTLLRQGWLDLAVAGTAVLALRNASQALQRGTQLLHELFEKAIYIADYQSFMDRAEAAAPRTLGRPAPLQPGRISLEQVCFSYDGAATPALQDIQLTIEAGQTVALVGENGSGKTTLAKLIAGLYRPSSGAIRWDGHDTRSFDPQSLGERVVMVLQDPIRWPKSARLNVQVGRHERQDPEDLALWAAARESRADEVIERLTGGWDTLLSRQFKGGQDLSGGQWQRLAVARGLYRDAPLVIWDEPTAPLDARAEAAVYESLQRLGQGRTVVLITHRLASVRQADLIAFMEKGRIVERGTHPELMALQGRYAELYRLQSRLHGLDDVSTT</sequence>
<feature type="transmembrane region" description="Helical" evidence="11">
    <location>
        <begin position="163"/>
        <end position="181"/>
    </location>
</feature>
<evidence type="ECO:0000256" key="1">
    <source>
        <dbReference type="ARBA" id="ARBA00004651"/>
    </source>
</evidence>
<dbReference type="FunFam" id="3.40.50.300:FF:000221">
    <property type="entry name" value="Multidrug ABC transporter ATP-binding protein"/>
    <property type="match status" value="1"/>
</dbReference>
<protein>
    <submittedName>
        <fullName evidence="14">ABC-type multidrug transport system fused ATPase/permease subunit</fullName>
    </submittedName>
</protein>
<dbReference type="EMBL" id="JACHHO010000003">
    <property type="protein sequence ID" value="MBB5205241.1"/>
    <property type="molecule type" value="Genomic_DNA"/>
</dbReference>
<evidence type="ECO:0000259" key="13">
    <source>
        <dbReference type="PROSITE" id="PS50929"/>
    </source>
</evidence>
<dbReference type="GO" id="GO:0005886">
    <property type="term" value="C:plasma membrane"/>
    <property type="evidence" value="ECO:0007669"/>
    <property type="project" value="UniProtKB-SubCell"/>
</dbReference>
<keyword evidence="15" id="KW-1185">Reference proteome</keyword>
<dbReference type="InterPro" id="IPR027417">
    <property type="entry name" value="P-loop_NTPase"/>
</dbReference>
<evidence type="ECO:0000313" key="15">
    <source>
        <dbReference type="Proteomes" id="UP000554837"/>
    </source>
</evidence>
<dbReference type="SMART" id="SM00382">
    <property type="entry name" value="AAA"/>
    <property type="match status" value="1"/>
</dbReference>
<dbReference type="GO" id="GO:0016887">
    <property type="term" value="F:ATP hydrolysis activity"/>
    <property type="evidence" value="ECO:0007669"/>
    <property type="project" value="InterPro"/>
</dbReference>
<evidence type="ECO:0000256" key="3">
    <source>
        <dbReference type="ARBA" id="ARBA00022475"/>
    </source>
</evidence>
<dbReference type="GO" id="GO:0006869">
    <property type="term" value="P:lipid transport"/>
    <property type="evidence" value="ECO:0007669"/>
    <property type="project" value="UniProtKB-KW"/>
</dbReference>
<dbReference type="PROSITE" id="PS00211">
    <property type="entry name" value="ABC_TRANSPORTER_1"/>
    <property type="match status" value="1"/>
</dbReference>
<comment type="subcellular location">
    <subcellularLocation>
        <location evidence="1">Cell membrane</location>
        <topology evidence="1">Multi-pass membrane protein</topology>
    </subcellularLocation>
</comment>
<keyword evidence="2" id="KW-0813">Transport</keyword>
<dbReference type="GO" id="GO:0005524">
    <property type="term" value="F:ATP binding"/>
    <property type="evidence" value="ECO:0007669"/>
    <property type="project" value="UniProtKB-KW"/>
</dbReference>
<dbReference type="SUPFAM" id="SSF52540">
    <property type="entry name" value="P-loop containing nucleoside triphosphate hydrolases"/>
    <property type="match status" value="1"/>
</dbReference>
<dbReference type="InterPro" id="IPR039421">
    <property type="entry name" value="Type_1_exporter"/>
</dbReference>
<keyword evidence="3" id="KW-1003">Cell membrane</keyword>
<dbReference type="Proteomes" id="UP000554837">
    <property type="component" value="Unassembled WGS sequence"/>
</dbReference>
<keyword evidence="7" id="KW-1278">Translocase</keyword>
<organism evidence="14 15">
    <name type="scientific">Inhella inkyongensis</name>
    <dbReference type="NCBI Taxonomy" id="392593"/>
    <lineage>
        <taxon>Bacteria</taxon>
        <taxon>Pseudomonadati</taxon>
        <taxon>Pseudomonadota</taxon>
        <taxon>Betaproteobacteria</taxon>
        <taxon>Burkholderiales</taxon>
        <taxon>Sphaerotilaceae</taxon>
        <taxon>Inhella</taxon>
    </lineage>
</organism>
<evidence type="ECO:0000259" key="12">
    <source>
        <dbReference type="PROSITE" id="PS50893"/>
    </source>
</evidence>
<dbReference type="InterPro" id="IPR011527">
    <property type="entry name" value="ABC1_TM_dom"/>
</dbReference>
<dbReference type="GO" id="GO:0015421">
    <property type="term" value="F:ABC-type oligopeptide transporter activity"/>
    <property type="evidence" value="ECO:0007669"/>
    <property type="project" value="TreeGrafter"/>
</dbReference>
<keyword evidence="8 11" id="KW-1133">Transmembrane helix</keyword>
<dbReference type="Pfam" id="PF00005">
    <property type="entry name" value="ABC_tran"/>
    <property type="match status" value="1"/>
</dbReference>
<dbReference type="PROSITE" id="PS50893">
    <property type="entry name" value="ABC_TRANSPORTER_2"/>
    <property type="match status" value="1"/>
</dbReference>
<feature type="transmembrane region" description="Helical" evidence="11">
    <location>
        <begin position="75"/>
        <end position="95"/>
    </location>
</feature>
<comment type="caution">
    <text evidence="14">The sequence shown here is derived from an EMBL/GenBank/DDBJ whole genome shotgun (WGS) entry which is preliminary data.</text>
</comment>
<keyword evidence="5" id="KW-0547">Nucleotide-binding</keyword>
<keyword evidence="10 11" id="KW-0472">Membrane</keyword>
<dbReference type="PANTHER" id="PTHR43394">
    <property type="entry name" value="ATP-DEPENDENT PERMEASE MDL1, MITOCHONDRIAL"/>
    <property type="match status" value="1"/>
</dbReference>
<dbReference type="PANTHER" id="PTHR43394:SF1">
    <property type="entry name" value="ATP-BINDING CASSETTE SUB-FAMILY B MEMBER 10, MITOCHONDRIAL"/>
    <property type="match status" value="1"/>
</dbReference>
<keyword evidence="6" id="KW-0067">ATP-binding</keyword>
<feature type="transmembrane region" description="Helical" evidence="11">
    <location>
        <begin position="43"/>
        <end position="69"/>
    </location>
</feature>
<dbReference type="Gene3D" id="1.20.1560.10">
    <property type="entry name" value="ABC transporter type 1, transmembrane domain"/>
    <property type="match status" value="1"/>
</dbReference>
<feature type="domain" description="ABC transmembrane type-1" evidence="13">
    <location>
        <begin position="158"/>
        <end position="333"/>
    </location>
</feature>
<evidence type="ECO:0000256" key="5">
    <source>
        <dbReference type="ARBA" id="ARBA00022741"/>
    </source>
</evidence>
<evidence type="ECO:0000256" key="8">
    <source>
        <dbReference type="ARBA" id="ARBA00022989"/>
    </source>
</evidence>
<dbReference type="AlphaFoldDB" id="A0A840S9Q4"/>